<protein>
    <submittedName>
        <fullName evidence="2">Putative metallophosphoesterase</fullName>
    </submittedName>
</protein>
<comment type="caution">
    <text evidence="2">The sequence shown here is derived from an EMBL/GenBank/DDBJ whole genome shotgun (WGS) entry which is preliminary data.</text>
</comment>
<name>N6V4R3_9HYPH</name>
<dbReference type="GO" id="GO:0110154">
    <property type="term" value="P:RNA decapping"/>
    <property type="evidence" value="ECO:0007669"/>
    <property type="project" value="TreeGrafter"/>
</dbReference>
<dbReference type="EMBL" id="AQHN01000054">
    <property type="protein sequence ID" value="ENN88091.1"/>
    <property type="molecule type" value="Genomic_DNA"/>
</dbReference>
<dbReference type="Pfam" id="PF00149">
    <property type="entry name" value="Metallophos"/>
    <property type="match status" value="1"/>
</dbReference>
<dbReference type="PATRIC" id="fig|363754.4.peg.1878"/>
<dbReference type="GO" id="GO:0016791">
    <property type="term" value="F:phosphatase activity"/>
    <property type="evidence" value="ECO:0007669"/>
    <property type="project" value="TreeGrafter"/>
</dbReference>
<dbReference type="AlphaFoldDB" id="N6V4R3"/>
<dbReference type="GO" id="GO:0005737">
    <property type="term" value="C:cytoplasm"/>
    <property type="evidence" value="ECO:0007669"/>
    <property type="project" value="TreeGrafter"/>
</dbReference>
<dbReference type="PANTHER" id="PTHR42850">
    <property type="entry name" value="METALLOPHOSPHOESTERASE"/>
    <property type="match status" value="1"/>
</dbReference>
<dbReference type="Proteomes" id="UP000012429">
    <property type="component" value="Unassembled WGS sequence"/>
</dbReference>
<dbReference type="InterPro" id="IPR029052">
    <property type="entry name" value="Metallo-depent_PP-like"/>
</dbReference>
<dbReference type="STRING" id="363754.RHSP_38784"/>
<dbReference type="InterPro" id="IPR050126">
    <property type="entry name" value="Ap4A_hydrolase"/>
</dbReference>
<dbReference type="RefSeq" id="WP_004115102.1">
    <property type="nucleotide sequence ID" value="NZ_AQHN01000054.1"/>
</dbReference>
<evidence type="ECO:0000313" key="3">
    <source>
        <dbReference type="Proteomes" id="UP000012429"/>
    </source>
</evidence>
<accession>N6V4R3</accession>
<dbReference type="SUPFAM" id="SSF56300">
    <property type="entry name" value="Metallo-dependent phosphatases"/>
    <property type="match status" value="1"/>
</dbReference>
<gene>
    <name evidence="2" type="ORF">RHSP_38784</name>
</gene>
<evidence type="ECO:0000313" key="2">
    <source>
        <dbReference type="EMBL" id="ENN88091.1"/>
    </source>
</evidence>
<dbReference type="InterPro" id="IPR004843">
    <property type="entry name" value="Calcineurin-like_PHP"/>
</dbReference>
<dbReference type="GO" id="GO:0008803">
    <property type="term" value="F:bis(5'-nucleosyl)-tetraphosphatase (symmetrical) activity"/>
    <property type="evidence" value="ECO:0007669"/>
    <property type="project" value="TreeGrafter"/>
</dbReference>
<keyword evidence="3" id="KW-1185">Reference proteome</keyword>
<evidence type="ECO:0000259" key="1">
    <source>
        <dbReference type="Pfam" id="PF00149"/>
    </source>
</evidence>
<feature type="domain" description="Calcineurin-like phosphoesterase" evidence="1">
    <location>
        <begin position="34"/>
        <end position="233"/>
    </location>
</feature>
<dbReference type="PANTHER" id="PTHR42850:SF4">
    <property type="entry name" value="ZINC-DEPENDENT ENDOPOLYPHOSPHATASE"/>
    <property type="match status" value="1"/>
</dbReference>
<reference evidence="2 3" key="1">
    <citation type="journal article" date="2012" name="BMC Genomics">
        <title>Genomic basis of broad host range and environmental adaptability of Rhizobium tropici CIAT 899 and Rhizobium sp. PRF 81 which are used in inoculants for common bean (Phaseolus vulgaris L.).</title>
        <authorList>
            <person name="Ormeno-Orrillo E."/>
            <person name="Menna P."/>
            <person name="Almeida L.G."/>
            <person name="Ollero F.J."/>
            <person name="Nicolas M.F."/>
            <person name="Pains Rodrigues E."/>
            <person name="Shigueyoshi Nakatani A."/>
            <person name="Silva Batista J.S."/>
            <person name="Oliveira Chueire L.M."/>
            <person name="Souza R.C."/>
            <person name="Ribeiro Vasconcelos A.T."/>
            <person name="Megias M."/>
            <person name="Hungria M."/>
            <person name="Martinez-Romero E."/>
        </authorList>
    </citation>
    <scope>NUCLEOTIDE SEQUENCE [LARGE SCALE GENOMIC DNA]</scope>
    <source>
        <strain evidence="2 3">PRF 81</strain>
    </source>
</reference>
<organism evidence="2 3">
    <name type="scientific">Rhizobium freirei PRF 81</name>
    <dbReference type="NCBI Taxonomy" id="363754"/>
    <lineage>
        <taxon>Bacteria</taxon>
        <taxon>Pseudomonadati</taxon>
        <taxon>Pseudomonadota</taxon>
        <taxon>Alphaproteobacteria</taxon>
        <taxon>Hyphomicrobiales</taxon>
        <taxon>Rhizobiaceae</taxon>
        <taxon>Rhizobium/Agrobacterium group</taxon>
        <taxon>Rhizobium</taxon>
    </lineage>
</organism>
<proteinExistence type="predicted"/>
<dbReference type="Gene3D" id="3.60.21.10">
    <property type="match status" value="1"/>
</dbReference>
<sequence>MTTSLMRQPLLIDMNGSNWSHFRDVPPADTEGVRIYAVGDIHGHLDHLLAMQAAIAADRAQHPVERVMIVYLGDLIDRGLHSRSVIERVIAEQNAADETTKIICLTGNHDAWLGEFLADAAVLPLWGRKGGLETLASYDFSPEEILRAMADPIAAEVMRLALVARIPQRHKEFIATLLLSYQQGDYFFAHAGVNPDRSLMEQRKEDLTWIRDRFLCSGKDFGKVVVHGHTSGPRVESLPNRINVDTGIYATGVLSCVVLEGARRHLITVDRGTLRALREQQMETQHG</sequence>